<evidence type="ECO:0000313" key="1">
    <source>
        <dbReference type="EMBL" id="GAJ10367.1"/>
    </source>
</evidence>
<gene>
    <name evidence="1" type="ORF">S12H4_41925</name>
</gene>
<dbReference type="EMBL" id="BARW01025602">
    <property type="protein sequence ID" value="GAJ10367.1"/>
    <property type="molecule type" value="Genomic_DNA"/>
</dbReference>
<protein>
    <submittedName>
        <fullName evidence="1">Uncharacterized protein</fullName>
    </submittedName>
</protein>
<reference evidence="1" key="1">
    <citation type="journal article" date="2014" name="Front. Microbiol.">
        <title>High frequency of phylogenetically diverse reductive dehalogenase-homologous genes in deep subseafloor sedimentary metagenomes.</title>
        <authorList>
            <person name="Kawai M."/>
            <person name="Futagami T."/>
            <person name="Toyoda A."/>
            <person name="Takaki Y."/>
            <person name="Nishi S."/>
            <person name="Hori S."/>
            <person name="Arai W."/>
            <person name="Tsubouchi T."/>
            <person name="Morono Y."/>
            <person name="Uchiyama I."/>
            <person name="Ito T."/>
            <person name="Fujiyama A."/>
            <person name="Inagaki F."/>
            <person name="Takami H."/>
        </authorList>
    </citation>
    <scope>NUCLEOTIDE SEQUENCE</scope>
    <source>
        <strain evidence="1">Expedition CK06-06</strain>
    </source>
</reference>
<comment type="caution">
    <text evidence="1">The sequence shown here is derived from an EMBL/GenBank/DDBJ whole genome shotgun (WGS) entry which is preliminary data.</text>
</comment>
<name>X1V3J3_9ZZZZ</name>
<dbReference type="AlphaFoldDB" id="X1V3J3"/>
<organism evidence="1">
    <name type="scientific">marine sediment metagenome</name>
    <dbReference type="NCBI Taxonomy" id="412755"/>
    <lineage>
        <taxon>unclassified sequences</taxon>
        <taxon>metagenomes</taxon>
        <taxon>ecological metagenomes</taxon>
    </lineage>
</organism>
<sequence>MQTILHYWSGIGTSLPTIAGITPGNHEITIVDDNLVPLNFEASHDIVDITGMTQQANRAYEIADEIKR</sequence>
<accession>X1V3J3</accession>
<proteinExistence type="predicted"/>